<dbReference type="InterPro" id="IPR043729">
    <property type="entry name" value="DUF5672"/>
</dbReference>
<evidence type="ECO:0000259" key="1">
    <source>
        <dbReference type="Pfam" id="PF18922"/>
    </source>
</evidence>
<reference evidence="2 3" key="1">
    <citation type="submission" date="2022-07" db="EMBL/GenBank/DDBJ databases">
        <title>Fecal culturing of patients with breast cancer.</title>
        <authorList>
            <person name="Teng N.M.Y."/>
            <person name="Kiu R."/>
            <person name="Evans R."/>
            <person name="Baker D.J."/>
            <person name="Zenner C."/>
            <person name="Robinson S.D."/>
            <person name="Hall L.J."/>
        </authorList>
    </citation>
    <scope>NUCLEOTIDE SEQUENCE [LARGE SCALE GENOMIC DNA]</scope>
    <source>
        <strain evidence="2 3">LH1063</strain>
    </source>
</reference>
<comment type="caution">
    <text evidence="2">The sequence shown here is derived from an EMBL/GenBank/DDBJ whole genome shotgun (WGS) entry which is preliminary data.</text>
</comment>
<dbReference type="EMBL" id="JANDHW010000001">
    <property type="protein sequence ID" value="MCP9610626.1"/>
    <property type="molecule type" value="Genomic_DNA"/>
</dbReference>
<protein>
    <recommendedName>
        <fullName evidence="1">DUF5672 domain-containing protein</fullName>
    </recommendedName>
</protein>
<evidence type="ECO:0000313" key="2">
    <source>
        <dbReference type="EMBL" id="MCP9610626.1"/>
    </source>
</evidence>
<organism evidence="2 3">
    <name type="scientific">Coprobacter tertius</name>
    <dbReference type="NCBI Taxonomy" id="2944915"/>
    <lineage>
        <taxon>Bacteria</taxon>
        <taxon>Pseudomonadati</taxon>
        <taxon>Bacteroidota</taxon>
        <taxon>Bacteroidia</taxon>
        <taxon>Bacteroidales</taxon>
        <taxon>Barnesiellaceae</taxon>
        <taxon>Coprobacter</taxon>
    </lineage>
</organism>
<name>A0ABT1MHB0_9BACT</name>
<feature type="domain" description="DUF5672" evidence="1">
    <location>
        <begin position="59"/>
        <end position="246"/>
    </location>
</feature>
<gene>
    <name evidence="2" type="ORF">NMU02_00765</name>
</gene>
<dbReference type="RefSeq" id="WP_255025155.1">
    <property type="nucleotide sequence ID" value="NZ_JANDHW010000001.1"/>
</dbReference>
<proteinExistence type="predicted"/>
<dbReference type="Pfam" id="PF18922">
    <property type="entry name" value="DUF5672"/>
    <property type="match status" value="1"/>
</dbReference>
<sequence>MQPDKLVKIIIPIYTTTLKQEEWSSIDRCFSLLGKKYEIAFAVPEGLDIELLHRRYQNFSVHPFTPSFFKGLEGYNQMMLSPEFYKSFLDYEYILIYQTDAYVFKDDLSAWCLKGYDYIGAPWIPKKKYMKWYYHLYFNLKKIYNHLFGASDYTRLFYKVGNGGFSLRRVSKFYDISLTDKETISLYLSQCHRNRFNEDVFWGIEVNNREHRLHIPSWREALAFSFDKLPEDAFVLHGKQLPFGCHGWNKPAMRNFWKNIIPVSTDK</sequence>
<dbReference type="Proteomes" id="UP001205603">
    <property type="component" value="Unassembled WGS sequence"/>
</dbReference>
<keyword evidence="3" id="KW-1185">Reference proteome</keyword>
<accession>A0ABT1MHB0</accession>
<evidence type="ECO:0000313" key="3">
    <source>
        <dbReference type="Proteomes" id="UP001205603"/>
    </source>
</evidence>